<accession>B1ZS23</accession>
<dbReference type="eggNOG" id="ENOG5030URJ">
    <property type="taxonomic scope" value="Bacteria"/>
</dbReference>
<dbReference type="Proteomes" id="UP000007013">
    <property type="component" value="Chromosome"/>
</dbReference>
<proteinExistence type="predicted"/>
<protein>
    <recommendedName>
        <fullName evidence="3">Addiction module component, TIGR02574 family</fullName>
    </recommendedName>
</protein>
<dbReference type="AlphaFoldDB" id="B1ZS23"/>
<dbReference type="Pfam" id="PF09720">
    <property type="entry name" value="Unstab_antitox"/>
    <property type="match status" value="1"/>
</dbReference>
<dbReference type="InterPro" id="IPR013406">
    <property type="entry name" value="CHP02574_addiction_mod"/>
</dbReference>
<evidence type="ECO:0000313" key="2">
    <source>
        <dbReference type="Proteomes" id="UP000007013"/>
    </source>
</evidence>
<dbReference type="STRING" id="452637.Oter_1414"/>
<dbReference type="HOGENOM" id="CLU_2718398_0_0_0"/>
<name>B1ZS23_OPITP</name>
<sequence>MGSISTRFPGLAEASLEEKLALIDELWDAVRRSGVPPIPREHLTELERRVTLVAEDPSIALTPAQARALLRK</sequence>
<gene>
    <name evidence="1" type="ordered locus">Oter_1414</name>
</gene>
<dbReference type="EMBL" id="CP001032">
    <property type="protein sequence ID" value="ACB74699.1"/>
    <property type="molecule type" value="Genomic_DNA"/>
</dbReference>
<organism evidence="1 2">
    <name type="scientific">Opitutus terrae (strain DSM 11246 / JCM 15787 / PB90-1)</name>
    <dbReference type="NCBI Taxonomy" id="452637"/>
    <lineage>
        <taxon>Bacteria</taxon>
        <taxon>Pseudomonadati</taxon>
        <taxon>Verrucomicrobiota</taxon>
        <taxon>Opitutia</taxon>
        <taxon>Opitutales</taxon>
        <taxon>Opitutaceae</taxon>
        <taxon>Opitutus</taxon>
    </lineage>
</organism>
<keyword evidence="2" id="KW-1185">Reference proteome</keyword>
<reference evidence="1 2" key="1">
    <citation type="journal article" date="2011" name="J. Bacteriol.">
        <title>Genome sequence of the verrucomicrobium Opitutus terrae PB90-1, an abundant inhabitant of rice paddy soil ecosystems.</title>
        <authorList>
            <person name="van Passel M.W."/>
            <person name="Kant R."/>
            <person name="Palva A."/>
            <person name="Copeland A."/>
            <person name="Lucas S."/>
            <person name="Lapidus A."/>
            <person name="Glavina del Rio T."/>
            <person name="Pitluck S."/>
            <person name="Goltsman E."/>
            <person name="Clum A."/>
            <person name="Sun H."/>
            <person name="Schmutz J."/>
            <person name="Larimer F.W."/>
            <person name="Land M.L."/>
            <person name="Hauser L."/>
            <person name="Kyrpides N."/>
            <person name="Mikhailova N."/>
            <person name="Richardson P.P."/>
            <person name="Janssen P.H."/>
            <person name="de Vos W.M."/>
            <person name="Smidt H."/>
        </authorList>
    </citation>
    <scope>NUCLEOTIDE SEQUENCE [LARGE SCALE GENOMIC DNA]</scope>
    <source>
        <strain evidence="2">DSM 11246 / JCM 15787 / PB90-1</strain>
    </source>
</reference>
<evidence type="ECO:0008006" key="3">
    <source>
        <dbReference type="Google" id="ProtNLM"/>
    </source>
</evidence>
<evidence type="ECO:0000313" key="1">
    <source>
        <dbReference type="EMBL" id="ACB74699.1"/>
    </source>
</evidence>
<dbReference type="KEGG" id="ote:Oter_1414"/>